<comment type="caution">
    <text evidence="2">The sequence shown here is derived from an EMBL/GenBank/DDBJ whole genome shotgun (WGS) entry which is preliminary data.</text>
</comment>
<evidence type="ECO:0000313" key="2">
    <source>
        <dbReference type="EMBL" id="MBM7615241.1"/>
    </source>
</evidence>
<dbReference type="RefSeq" id="WP_204402202.1">
    <property type="nucleotide sequence ID" value="NZ_JAFBEE010000010.1"/>
</dbReference>
<evidence type="ECO:0000313" key="3">
    <source>
        <dbReference type="Proteomes" id="UP001314796"/>
    </source>
</evidence>
<evidence type="ECO:0000256" key="1">
    <source>
        <dbReference type="SAM" id="Phobius"/>
    </source>
</evidence>
<sequence>MSFISTGTFLLLEWFKTFVIFSIIDRIFIKRKLNTILKNHDTYISSLVVAAFLLILRTQELSIGLFLVWSLVVLVIYTIIRLLFRVLIES</sequence>
<accession>A0ABS2NQM7</accession>
<name>A0ABS2NQM7_9FIRM</name>
<feature type="transmembrane region" description="Helical" evidence="1">
    <location>
        <begin position="63"/>
        <end position="84"/>
    </location>
</feature>
<keyword evidence="1" id="KW-0472">Membrane</keyword>
<gene>
    <name evidence="2" type="ORF">JOC73_001803</name>
</gene>
<dbReference type="Proteomes" id="UP001314796">
    <property type="component" value="Unassembled WGS sequence"/>
</dbReference>
<reference evidence="2 3" key="1">
    <citation type="submission" date="2021-01" db="EMBL/GenBank/DDBJ databases">
        <title>Genomic Encyclopedia of Type Strains, Phase IV (KMG-IV): sequencing the most valuable type-strain genomes for metagenomic binning, comparative biology and taxonomic classification.</title>
        <authorList>
            <person name="Goeker M."/>
        </authorList>
    </citation>
    <scope>NUCLEOTIDE SEQUENCE [LARGE SCALE GENOMIC DNA]</scope>
    <source>
        <strain evidence="2 3">DSM 25890</strain>
    </source>
</reference>
<organism evidence="2 3">
    <name type="scientific">Alkaliphilus hydrothermalis</name>
    <dbReference type="NCBI Taxonomy" id="1482730"/>
    <lineage>
        <taxon>Bacteria</taxon>
        <taxon>Bacillati</taxon>
        <taxon>Bacillota</taxon>
        <taxon>Clostridia</taxon>
        <taxon>Peptostreptococcales</taxon>
        <taxon>Natronincolaceae</taxon>
        <taxon>Alkaliphilus</taxon>
    </lineage>
</organism>
<dbReference type="EMBL" id="JAFBEE010000010">
    <property type="protein sequence ID" value="MBM7615241.1"/>
    <property type="molecule type" value="Genomic_DNA"/>
</dbReference>
<keyword evidence="3" id="KW-1185">Reference proteome</keyword>
<keyword evidence="1" id="KW-0812">Transmembrane</keyword>
<feature type="transmembrane region" description="Helical" evidence="1">
    <location>
        <begin position="6"/>
        <end position="28"/>
    </location>
</feature>
<keyword evidence="1" id="KW-1133">Transmembrane helix</keyword>
<proteinExistence type="predicted"/>
<feature type="transmembrane region" description="Helical" evidence="1">
    <location>
        <begin position="40"/>
        <end position="57"/>
    </location>
</feature>
<protein>
    <submittedName>
        <fullName evidence="2">Uncharacterized protein</fullName>
    </submittedName>
</protein>